<dbReference type="PANTHER" id="PTHR35042:SF1">
    <property type="entry name" value="DUF1772-DOMAIN-CONTAINING PROTEIN"/>
    <property type="match status" value="1"/>
</dbReference>
<feature type="transmembrane region" description="Helical" evidence="6">
    <location>
        <begin position="59"/>
        <end position="83"/>
    </location>
</feature>
<evidence type="ECO:0000256" key="3">
    <source>
        <dbReference type="ARBA" id="ARBA00022989"/>
    </source>
</evidence>
<dbReference type="AlphaFoldDB" id="A0A9P8Y047"/>
<dbReference type="RefSeq" id="XP_046009292.1">
    <property type="nucleotide sequence ID" value="XM_046148561.1"/>
</dbReference>
<keyword evidence="2 6" id="KW-0812">Transmembrane</keyword>
<dbReference type="GO" id="GO:0016020">
    <property type="term" value="C:membrane"/>
    <property type="evidence" value="ECO:0007669"/>
    <property type="project" value="UniProtKB-SubCell"/>
</dbReference>
<dbReference type="InterPro" id="IPR013901">
    <property type="entry name" value="Anthrone_oxy"/>
</dbReference>
<keyword evidence="3 6" id="KW-1133">Transmembrane helix</keyword>
<evidence type="ECO:0008006" key="9">
    <source>
        <dbReference type="Google" id="ProtNLM"/>
    </source>
</evidence>
<gene>
    <name evidence="7" type="ORF">B0I36DRAFT_153551</name>
</gene>
<dbReference type="GeneID" id="70178107"/>
<proteinExistence type="inferred from homology"/>
<feature type="transmembrane region" description="Helical" evidence="6">
    <location>
        <begin position="167"/>
        <end position="185"/>
    </location>
</feature>
<dbReference type="EMBL" id="JAGTJQ010000008">
    <property type="protein sequence ID" value="KAH7026075.1"/>
    <property type="molecule type" value="Genomic_DNA"/>
</dbReference>
<name>A0A9P8Y047_9PEZI</name>
<evidence type="ECO:0000256" key="4">
    <source>
        <dbReference type="ARBA" id="ARBA00023136"/>
    </source>
</evidence>
<feature type="transmembrane region" description="Helical" evidence="6">
    <location>
        <begin position="103"/>
        <end position="124"/>
    </location>
</feature>
<evidence type="ECO:0000313" key="8">
    <source>
        <dbReference type="Proteomes" id="UP000756346"/>
    </source>
</evidence>
<dbReference type="OrthoDB" id="4775561at2759"/>
<evidence type="ECO:0000256" key="2">
    <source>
        <dbReference type="ARBA" id="ARBA00022692"/>
    </source>
</evidence>
<accession>A0A9P8Y047</accession>
<sequence length="188" mass="19606">MTSSVYDRSPALAAASLVGIAAPTFGAGFQFALSHLAIPPLLGKPQSFTTPVFAHIYRAGALVAVPLSALGFASASAAAYLSHGYPVTPYDSGSQDRLLSPRAAWIAAAVACISIPIFTAVFMAGDIKPLLQRADQFAAGTRASDTVTAADDQLVQGWLKSWRKFNFMRSSIMGTAAAFAAYAIFTAP</sequence>
<reference evidence="7" key="1">
    <citation type="journal article" date="2021" name="Nat. Commun.">
        <title>Genetic determinants of endophytism in the Arabidopsis root mycobiome.</title>
        <authorList>
            <person name="Mesny F."/>
            <person name="Miyauchi S."/>
            <person name="Thiergart T."/>
            <person name="Pickel B."/>
            <person name="Atanasova L."/>
            <person name="Karlsson M."/>
            <person name="Huettel B."/>
            <person name="Barry K.W."/>
            <person name="Haridas S."/>
            <person name="Chen C."/>
            <person name="Bauer D."/>
            <person name="Andreopoulos W."/>
            <person name="Pangilinan J."/>
            <person name="LaButti K."/>
            <person name="Riley R."/>
            <person name="Lipzen A."/>
            <person name="Clum A."/>
            <person name="Drula E."/>
            <person name="Henrissat B."/>
            <person name="Kohler A."/>
            <person name="Grigoriev I.V."/>
            <person name="Martin F.M."/>
            <person name="Hacquard S."/>
        </authorList>
    </citation>
    <scope>NUCLEOTIDE SEQUENCE</scope>
    <source>
        <strain evidence="7">MPI-CAGE-CH-0230</strain>
    </source>
</reference>
<dbReference type="Pfam" id="PF08592">
    <property type="entry name" value="Anthrone_oxy"/>
    <property type="match status" value="1"/>
</dbReference>
<organism evidence="7 8">
    <name type="scientific">Microdochium trichocladiopsis</name>
    <dbReference type="NCBI Taxonomy" id="1682393"/>
    <lineage>
        <taxon>Eukaryota</taxon>
        <taxon>Fungi</taxon>
        <taxon>Dikarya</taxon>
        <taxon>Ascomycota</taxon>
        <taxon>Pezizomycotina</taxon>
        <taxon>Sordariomycetes</taxon>
        <taxon>Xylariomycetidae</taxon>
        <taxon>Xylariales</taxon>
        <taxon>Microdochiaceae</taxon>
        <taxon>Microdochium</taxon>
    </lineage>
</organism>
<comment type="similarity">
    <text evidence="5">Belongs to the anthrone oxygenase family.</text>
</comment>
<dbReference type="PANTHER" id="PTHR35042">
    <property type="entry name" value="ANTHRONE OXYGENASE ENCC"/>
    <property type="match status" value="1"/>
</dbReference>
<protein>
    <recommendedName>
        <fullName evidence="9">DUF1772-domain-containing protein</fullName>
    </recommendedName>
</protein>
<evidence type="ECO:0000256" key="1">
    <source>
        <dbReference type="ARBA" id="ARBA00004141"/>
    </source>
</evidence>
<dbReference type="Proteomes" id="UP000756346">
    <property type="component" value="Unassembled WGS sequence"/>
</dbReference>
<keyword evidence="4 6" id="KW-0472">Membrane</keyword>
<evidence type="ECO:0000256" key="6">
    <source>
        <dbReference type="SAM" id="Phobius"/>
    </source>
</evidence>
<comment type="subcellular location">
    <subcellularLocation>
        <location evidence="1">Membrane</location>
        <topology evidence="1">Multi-pass membrane protein</topology>
    </subcellularLocation>
</comment>
<keyword evidence="8" id="KW-1185">Reference proteome</keyword>
<comment type="caution">
    <text evidence="7">The sequence shown here is derived from an EMBL/GenBank/DDBJ whole genome shotgun (WGS) entry which is preliminary data.</text>
</comment>
<evidence type="ECO:0000256" key="5">
    <source>
        <dbReference type="ARBA" id="ARBA00034313"/>
    </source>
</evidence>
<evidence type="ECO:0000313" key="7">
    <source>
        <dbReference type="EMBL" id="KAH7026075.1"/>
    </source>
</evidence>
<feature type="transmembrane region" description="Helical" evidence="6">
    <location>
        <begin position="12"/>
        <end position="38"/>
    </location>
</feature>